<feature type="region of interest" description="Disordered" evidence="5">
    <location>
        <begin position="1"/>
        <end position="33"/>
    </location>
</feature>
<dbReference type="Proteomes" id="UP001162131">
    <property type="component" value="Unassembled WGS sequence"/>
</dbReference>
<dbReference type="InterPro" id="IPR015421">
    <property type="entry name" value="PyrdxlP-dep_Trfase_major"/>
</dbReference>
<dbReference type="SUPFAM" id="SSF57667">
    <property type="entry name" value="beta-beta-alpha zinc fingers"/>
    <property type="match status" value="1"/>
</dbReference>
<accession>A0AAU9IQN1</accession>
<protein>
    <recommendedName>
        <fullName evidence="6">C2H2-type domain-containing protein</fullName>
    </recommendedName>
</protein>
<dbReference type="PROSITE" id="PS50157">
    <property type="entry name" value="ZINC_FINGER_C2H2_2"/>
    <property type="match status" value="1"/>
</dbReference>
<reference evidence="7" key="1">
    <citation type="submission" date="2021-09" db="EMBL/GenBank/DDBJ databases">
        <authorList>
            <consortium name="AG Swart"/>
            <person name="Singh M."/>
            <person name="Singh A."/>
            <person name="Seah K."/>
            <person name="Emmerich C."/>
        </authorList>
    </citation>
    <scope>NUCLEOTIDE SEQUENCE</scope>
    <source>
        <strain evidence="7">ATCC30299</strain>
    </source>
</reference>
<proteinExistence type="predicted"/>
<dbReference type="InterPro" id="IPR015422">
    <property type="entry name" value="PyrdxlP-dep_Trfase_small"/>
</dbReference>
<dbReference type="Gene3D" id="3.40.640.10">
    <property type="entry name" value="Type I PLP-dependent aspartate aminotransferase-like (Major domain)"/>
    <property type="match status" value="1"/>
</dbReference>
<evidence type="ECO:0000256" key="1">
    <source>
        <dbReference type="ARBA" id="ARBA00022723"/>
    </source>
</evidence>
<keyword evidence="8" id="KW-1185">Reference proteome</keyword>
<evidence type="ECO:0000256" key="5">
    <source>
        <dbReference type="SAM" id="MobiDB-lite"/>
    </source>
</evidence>
<dbReference type="AlphaFoldDB" id="A0AAU9IQN1"/>
<dbReference type="EMBL" id="CAJZBQ010000013">
    <property type="protein sequence ID" value="CAG9315473.1"/>
    <property type="molecule type" value="Genomic_DNA"/>
</dbReference>
<dbReference type="GO" id="GO:0008270">
    <property type="term" value="F:zinc ion binding"/>
    <property type="evidence" value="ECO:0007669"/>
    <property type="project" value="UniProtKB-KW"/>
</dbReference>
<dbReference type="InterPro" id="IPR022755">
    <property type="entry name" value="Znf_C2H2_jaz"/>
</dbReference>
<organism evidence="7 8">
    <name type="scientific">Blepharisma stoltei</name>
    <dbReference type="NCBI Taxonomy" id="1481888"/>
    <lineage>
        <taxon>Eukaryota</taxon>
        <taxon>Sar</taxon>
        <taxon>Alveolata</taxon>
        <taxon>Ciliophora</taxon>
        <taxon>Postciliodesmatophora</taxon>
        <taxon>Heterotrichea</taxon>
        <taxon>Heterotrichida</taxon>
        <taxon>Blepharismidae</taxon>
        <taxon>Blepharisma</taxon>
    </lineage>
</organism>
<evidence type="ECO:0000256" key="4">
    <source>
        <dbReference type="PROSITE-ProRule" id="PRU00042"/>
    </source>
</evidence>
<keyword evidence="1" id="KW-0479">Metal-binding</keyword>
<dbReference type="InterPro" id="IPR000192">
    <property type="entry name" value="Aminotrans_V_dom"/>
</dbReference>
<evidence type="ECO:0000256" key="2">
    <source>
        <dbReference type="ARBA" id="ARBA00022771"/>
    </source>
</evidence>
<keyword evidence="3" id="KW-0862">Zinc</keyword>
<dbReference type="PROSITE" id="PS00028">
    <property type="entry name" value="ZINC_FINGER_C2H2_1"/>
    <property type="match status" value="1"/>
</dbReference>
<dbReference type="InterPro" id="IPR013087">
    <property type="entry name" value="Znf_C2H2_type"/>
</dbReference>
<keyword evidence="2 4" id="KW-0863">Zinc-finger</keyword>
<sequence length="676" mass="76367">MSVAPNQINPQHKTSSETQPQEESKTSNSHPTMNTALLNTICDSVIGDRYMFTTPFGQRPLIYADYTASGRPLTFIEDYIRDVIMPNYANTHTSTSWVGLQTTFFRSEARSIISRCVGASDEDVVIFCGSGSTSSINKLVEVLKKTEWGHKHCYFKENHLGIYECTLCEMYFKTQGNFLEHTSSEIHQGNLAKRAKHIPPDPSKPIVFISVFEHHSNILPWREAGAEVIQIPECKQGKIDLEFLENELIKYQAFPCKLGSFSAASNVTGIVSDVEAIATLLHKYNALAFFDYAAAAPYVKINMNPPMSPLDAIFISPHKFPGGPGTPGMLVVKKRLLGNDIPVSPGGGTVFYVTERDHTYVLDPEAREEGGTPDIIGAIRAGLVFQLKEAVGVETIEAREFEIAKKILARLSQNPNIALLGNCEINRLPIFSFLIRCGNRFFHHSFMAALLNDLFGIECRGGCACAGPYAFNLLNIEYELAKSFQEVLADGFDLFRPGFVRINFNYFATEDTIDYILDALEFVAENAIWFLPQYQFMMDRAAFMHREFTKEGRKKIRKWLSDISYESGKMHYQKMDLTKEKNLPQYLEIARGFLAEIKEKRYEGCNYAEDAFVIPDDKEELRWFVLPIEAFDYVQGREHDLFTAACPFAPKNYISRFEASGELESALQEVTVDEEI</sequence>
<dbReference type="Pfam" id="PF12171">
    <property type="entry name" value="zf-C2H2_jaz"/>
    <property type="match status" value="1"/>
</dbReference>
<evidence type="ECO:0000313" key="7">
    <source>
        <dbReference type="EMBL" id="CAG9315473.1"/>
    </source>
</evidence>
<name>A0AAU9IQN1_9CILI</name>
<gene>
    <name evidence="7" type="ORF">BSTOLATCC_MIC13241</name>
</gene>
<evidence type="ECO:0000259" key="6">
    <source>
        <dbReference type="PROSITE" id="PS50157"/>
    </source>
</evidence>
<dbReference type="InterPro" id="IPR036236">
    <property type="entry name" value="Znf_C2H2_sf"/>
</dbReference>
<dbReference type="PANTHER" id="PTHR43686:SF1">
    <property type="entry name" value="AMINOTRAN_5 DOMAIN-CONTAINING PROTEIN"/>
    <property type="match status" value="1"/>
</dbReference>
<dbReference type="PANTHER" id="PTHR43686">
    <property type="entry name" value="SULFURTRANSFERASE-RELATED"/>
    <property type="match status" value="1"/>
</dbReference>
<dbReference type="SUPFAM" id="SSF53383">
    <property type="entry name" value="PLP-dependent transferases"/>
    <property type="match status" value="2"/>
</dbReference>
<evidence type="ECO:0000313" key="8">
    <source>
        <dbReference type="Proteomes" id="UP001162131"/>
    </source>
</evidence>
<dbReference type="Pfam" id="PF00266">
    <property type="entry name" value="Aminotran_5"/>
    <property type="match status" value="1"/>
</dbReference>
<dbReference type="InterPro" id="IPR015424">
    <property type="entry name" value="PyrdxlP-dep_Trfase"/>
</dbReference>
<comment type="caution">
    <text evidence="7">The sequence shown here is derived from an EMBL/GenBank/DDBJ whole genome shotgun (WGS) entry which is preliminary data.</text>
</comment>
<feature type="domain" description="C2H2-type" evidence="6">
    <location>
        <begin position="163"/>
        <end position="192"/>
    </location>
</feature>
<evidence type="ECO:0000256" key="3">
    <source>
        <dbReference type="ARBA" id="ARBA00022833"/>
    </source>
</evidence>
<dbReference type="Gene3D" id="3.90.1150.10">
    <property type="entry name" value="Aspartate Aminotransferase, domain 1"/>
    <property type="match status" value="1"/>
</dbReference>